<feature type="compositionally biased region" description="Basic and acidic residues" evidence="1">
    <location>
        <begin position="1"/>
        <end position="19"/>
    </location>
</feature>
<proteinExistence type="predicted"/>
<feature type="compositionally biased region" description="Polar residues" evidence="1">
    <location>
        <begin position="22"/>
        <end position="36"/>
    </location>
</feature>
<keyword evidence="3" id="KW-1185">Reference proteome</keyword>
<reference evidence="2 3" key="1">
    <citation type="submission" date="2019-05" db="EMBL/GenBank/DDBJ databases">
        <title>Emergence of the Ug99 lineage of the wheat stem rust pathogen through somatic hybridization.</title>
        <authorList>
            <person name="Li F."/>
            <person name="Upadhyaya N.M."/>
            <person name="Sperschneider J."/>
            <person name="Matny O."/>
            <person name="Nguyen-Phuc H."/>
            <person name="Mago R."/>
            <person name="Raley C."/>
            <person name="Miller M.E."/>
            <person name="Silverstein K.A.T."/>
            <person name="Henningsen E."/>
            <person name="Hirsch C.D."/>
            <person name="Visser B."/>
            <person name="Pretorius Z.A."/>
            <person name="Steffenson B.J."/>
            <person name="Schwessinger B."/>
            <person name="Dodds P.N."/>
            <person name="Figueroa M."/>
        </authorList>
    </citation>
    <scope>NUCLEOTIDE SEQUENCE [LARGE SCALE GENOMIC DNA]</scope>
    <source>
        <strain evidence="2">21-0</strain>
    </source>
</reference>
<accession>A0A5B0MVE7</accession>
<dbReference type="AlphaFoldDB" id="A0A5B0MVE7"/>
<dbReference type="Proteomes" id="UP000324748">
    <property type="component" value="Unassembled WGS sequence"/>
</dbReference>
<dbReference type="EMBL" id="VSWC01000131">
    <property type="protein sequence ID" value="KAA1080945.1"/>
    <property type="molecule type" value="Genomic_DNA"/>
</dbReference>
<evidence type="ECO:0000313" key="2">
    <source>
        <dbReference type="EMBL" id="KAA1080945.1"/>
    </source>
</evidence>
<feature type="region of interest" description="Disordered" evidence="1">
    <location>
        <begin position="41"/>
        <end position="60"/>
    </location>
</feature>
<evidence type="ECO:0000313" key="3">
    <source>
        <dbReference type="Proteomes" id="UP000324748"/>
    </source>
</evidence>
<name>A0A5B0MVE7_PUCGR</name>
<organism evidence="2 3">
    <name type="scientific">Puccinia graminis f. sp. tritici</name>
    <dbReference type="NCBI Taxonomy" id="56615"/>
    <lineage>
        <taxon>Eukaryota</taxon>
        <taxon>Fungi</taxon>
        <taxon>Dikarya</taxon>
        <taxon>Basidiomycota</taxon>
        <taxon>Pucciniomycotina</taxon>
        <taxon>Pucciniomycetes</taxon>
        <taxon>Pucciniales</taxon>
        <taxon>Pucciniaceae</taxon>
        <taxon>Puccinia</taxon>
    </lineage>
</organism>
<feature type="region of interest" description="Disordered" evidence="1">
    <location>
        <begin position="1"/>
        <end position="36"/>
    </location>
</feature>
<evidence type="ECO:0000256" key="1">
    <source>
        <dbReference type="SAM" id="MobiDB-lite"/>
    </source>
</evidence>
<comment type="caution">
    <text evidence="2">The sequence shown here is derived from an EMBL/GenBank/DDBJ whole genome shotgun (WGS) entry which is preliminary data.</text>
</comment>
<gene>
    <name evidence="2" type="ORF">PGT21_026107</name>
</gene>
<protein>
    <submittedName>
        <fullName evidence="2">Uncharacterized protein</fullName>
    </submittedName>
</protein>
<sequence length="60" mass="6897">MSDREDERFERPFQTRGERTGYPTSYAASSNSNKAINVTTSTCKGDRRRRQPWGTARQAN</sequence>